<dbReference type="InterPro" id="IPR052169">
    <property type="entry name" value="CW_Biosynth-Accessory"/>
</dbReference>
<accession>A0A9D1TZN1</accession>
<dbReference type="Proteomes" id="UP000823926">
    <property type="component" value="Unassembled WGS sequence"/>
</dbReference>
<dbReference type="EMBL" id="DXHL01000036">
    <property type="protein sequence ID" value="HIW11434.1"/>
    <property type="molecule type" value="Genomic_DNA"/>
</dbReference>
<proteinExistence type="inferred from homology"/>
<dbReference type="AlphaFoldDB" id="A0A9D1TZN1"/>
<dbReference type="PANTHER" id="PTHR33393:SF12">
    <property type="entry name" value="CAPSULE BIOSYNTHESIS PROTEIN CAPA"/>
    <property type="match status" value="1"/>
</dbReference>
<name>A0A9D1TZN1_9BACT</name>
<sequence length="363" mass="40132">MAAKILLFGGLMLVGLGSCRDAGQRASRRDSSVLDTVVGPAGLTLVFSGDIMQHLPQVNAARQPDGTYDYSACFRYIRPFWEYADFAVVNLETTLSYTGPYSGYPRFSSPAALAVALRDAGVDVVALANNHSCDRGERGIRTTLRVADSLGLQCVGAYADSIQATRPLILEKKPFRVALLNATYSTNGLPVPQGMKVHMLDTLRMAREVAAARKQHATHVVLFAHWGEEYQQQPHAAQRRVADWCRRQGIDVVVGSHPHVAQPIDTAARVVWSLGNFVSNQRKRYQDGGLNVRIRLFLHRPPRVEMLPHWVWKAAEEGRYRYYILPAYAAGMVAGMDSADHQTFLQSLDDNRTVAGAVDEVVL</sequence>
<organism evidence="3 4">
    <name type="scientific">Candidatus Rikenella faecigallinarum</name>
    <dbReference type="NCBI Taxonomy" id="2838745"/>
    <lineage>
        <taxon>Bacteria</taxon>
        <taxon>Pseudomonadati</taxon>
        <taxon>Bacteroidota</taxon>
        <taxon>Bacteroidia</taxon>
        <taxon>Bacteroidales</taxon>
        <taxon>Rikenellaceae</taxon>
        <taxon>Rikenella</taxon>
    </lineage>
</organism>
<dbReference type="CDD" id="cd07381">
    <property type="entry name" value="MPP_CapA"/>
    <property type="match status" value="1"/>
</dbReference>
<comment type="caution">
    <text evidence="3">The sequence shown here is derived from an EMBL/GenBank/DDBJ whole genome shotgun (WGS) entry which is preliminary data.</text>
</comment>
<evidence type="ECO:0000259" key="2">
    <source>
        <dbReference type="SMART" id="SM00854"/>
    </source>
</evidence>
<reference evidence="3" key="2">
    <citation type="submission" date="2021-04" db="EMBL/GenBank/DDBJ databases">
        <authorList>
            <person name="Gilroy R."/>
        </authorList>
    </citation>
    <scope>NUCLEOTIDE SEQUENCE</scope>
    <source>
        <strain evidence="3">ChiBcec15-1070</strain>
    </source>
</reference>
<protein>
    <submittedName>
        <fullName evidence="3">CapA family protein</fullName>
    </submittedName>
</protein>
<dbReference type="Gene3D" id="3.60.21.10">
    <property type="match status" value="1"/>
</dbReference>
<reference evidence="3" key="1">
    <citation type="journal article" date="2021" name="PeerJ">
        <title>Extensive microbial diversity within the chicken gut microbiome revealed by metagenomics and culture.</title>
        <authorList>
            <person name="Gilroy R."/>
            <person name="Ravi A."/>
            <person name="Getino M."/>
            <person name="Pursley I."/>
            <person name="Horton D.L."/>
            <person name="Alikhan N.F."/>
            <person name="Baker D."/>
            <person name="Gharbi K."/>
            <person name="Hall N."/>
            <person name="Watson M."/>
            <person name="Adriaenssens E.M."/>
            <person name="Foster-Nyarko E."/>
            <person name="Jarju S."/>
            <person name="Secka A."/>
            <person name="Antonio M."/>
            <person name="Oren A."/>
            <person name="Chaudhuri R.R."/>
            <person name="La Ragione R."/>
            <person name="Hildebrand F."/>
            <person name="Pallen M.J."/>
        </authorList>
    </citation>
    <scope>NUCLEOTIDE SEQUENCE</scope>
    <source>
        <strain evidence="3">ChiBcec15-1070</strain>
    </source>
</reference>
<feature type="domain" description="Capsule synthesis protein CapA" evidence="2">
    <location>
        <begin position="44"/>
        <end position="281"/>
    </location>
</feature>
<dbReference type="InterPro" id="IPR029052">
    <property type="entry name" value="Metallo-depent_PP-like"/>
</dbReference>
<dbReference type="SUPFAM" id="SSF56300">
    <property type="entry name" value="Metallo-dependent phosphatases"/>
    <property type="match status" value="1"/>
</dbReference>
<dbReference type="PROSITE" id="PS51257">
    <property type="entry name" value="PROKAR_LIPOPROTEIN"/>
    <property type="match status" value="1"/>
</dbReference>
<evidence type="ECO:0000313" key="4">
    <source>
        <dbReference type="Proteomes" id="UP000823926"/>
    </source>
</evidence>
<evidence type="ECO:0000313" key="3">
    <source>
        <dbReference type="EMBL" id="HIW11434.1"/>
    </source>
</evidence>
<dbReference type="SMART" id="SM00854">
    <property type="entry name" value="PGA_cap"/>
    <property type="match status" value="1"/>
</dbReference>
<gene>
    <name evidence="3" type="ORF">H9888_08070</name>
</gene>
<comment type="similarity">
    <text evidence="1">Belongs to the CapA family.</text>
</comment>
<dbReference type="InterPro" id="IPR019079">
    <property type="entry name" value="Capsule_synth_CapA"/>
</dbReference>
<dbReference type="Pfam" id="PF09587">
    <property type="entry name" value="PGA_cap"/>
    <property type="match status" value="1"/>
</dbReference>
<dbReference type="PANTHER" id="PTHR33393">
    <property type="entry name" value="POLYGLUTAMINE SYNTHESIS ACCESSORY PROTEIN RV0574C-RELATED"/>
    <property type="match status" value="1"/>
</dbReference>
<evidence type="ECO:0000256" key="1">
    <source>
        <dbReference type="ARBA" id="ARBA00005662"/>
    </source>
</evidence>